<sequence>MSLGISGERNRRRREPPRRKPAEFENGIDASSSLFVLLVVVVLRVPTAVLRNHRSPPPATSQGVSFVLFLLNASASTPHPRALRRRHFLRRQRHARLALTENHDAQAHAIVRIGGASAGLEHCPVPSRQVGHIRRRASPPQRRSSRPPPPSSSRTSPEGTHYFAVCGRTTSDVTGSYGCTAGGGAPALTTSGTRAPPPRVVPSTTTATAHDPREHAPATTPAPHTWPSKSADTAHGPCEGALACSGEPQLPTHAFPAPTRVHAPRPVIDERAAHGPQVGPAAVHVLAPAHARHWRVRVRVRTPRLE</sequence>
<proteinExistence type="predicted"/>
<evidence type="ECO:0000313" key="2">
    <source>
        <dbReference type="EMBL" id="KII82974.1"/>
    </source>
</evidence>
<reference evidence="2 3" key="1">
    <citation type="submission" date="2014-06" db="EMBL/GenBank/DDBJ databases">
        <title>Evolutionary Origins and Diversification of the Mycorrhizal Mutualists.</title>
        <authorList>
            <consortium name="DOE Joint Genome Institute"/>
            <consortium name="Mycorrhizal Genomics Consortium"/>
            <person name="Kohler A."/>
            <person name="Kuo A."/>
            <person name="Nagy L.G."/>
            <person name="Floudas D."/>
            <person name="Copeland A."/>
            <person name="Barry K.W."/>
            <person name="Cichocki N."/>
            <person name="Veneault-Fourrey C."/>
            <person name="LaButti K."/>
            <person name="Lindquist E.A."/>
            <person name="Lipzen A."/>
            <person name="Lundell T."/>
            <person name="Morin E."/>
            <person name="Murat C."/>
            <person name="Riley R."/>
            <person name="Ohm R."/>
            <person name="Sun H."/>
            <person name="Tunlid A."/>
            <person name="Henrissat B."/>
            <person name="Grigoriev I.V."/>
            <person name="Hibbett D.S."/>
            <person name="Martin F."/>
        </authorList>
    </citation>
    <scope>NUCLEOTIDE SEQUENCE [LARGE SCALE GENOMIC DNA]</scope>
    <source>
        <strain evidence="2 3">FD-325 SS-3</strain>
    </source>
</reference>
<keyword evidence="3" id="KW-1185">Reference proteome</keyword>
<dbReference type="EMBL" id="KN832591">
    <property type="protein sequence ID" value="KII82974.1"/>
    <property type="molecule type" value="Genomic_DNA"/>
</dbReference>
<name>A0A0C9T1B5_PLICR</name>
<protein>
    <submittedName>
        <fullName evidence="2">Uncharacterized protein</fullName>
    </submittedName>
</protein>
<evidence type="ECO:0000313" key="3">
    <source>
        <dbReference type="Proteomes" id="UP000053263"/>
    </source>
</evidence>
<organism evidence="2 3">
    <name type="scientific">Plicaturopsis crispa FD-325 SS-3</name>
    <dbReference type="NCBI Taxonomy" id="944288"/>
    <lineage>
        <taxon>Eukaryota</taxon>
        <taxon>Fungi</taxon>
        <taxon>Dikarya</taxon>
        <taxon>Basidiomycota</taxon>
        <taxon>Agaricomycotina</taxon>
        <taxon>Agaricomycetes</taxon>
        <taxon>Agaricomycetidae</taxon>
        <taxon>Amylocorticiales</taxon>
        <taxon>Amylocorticiaceae</taxon>
        <taxon>Plicatura</taxon>
        <taxon>Plicaturopsis crispa</taxon>
    </lineage>
</organism>
<feature type="region of interest" description="Disordered" evidence="1">
    <location>
        <begin position="122"/>
        <end position="160"/>
    </location>
</feature>
<dbReference type="HOGENOM" id="CLU_066057_0_0_1"/>
<accession>A0A0C9T1B5</accession>
<evidence type="ECO:0000256" key="1">
    <source>
        <dbReference type="SAM" id="MobiDB-lite"/>
    </source>
</evidence>
<feature type="region of interest" description="Disordered" evidence="1">
    <location>
        <begin position="187"/>
        <end position="258"/>
    </location>
</feature>
<dbReference type="Proteomes" id="UP000053263">
    <property type="component" value="Unassembled WGS sequence"/>
</dbReference>
<gene>
    <name evidence="2" type="ORF">PLICRDRAFT_702657</name>
</gene>
<feature type="region of interest" description="Disordered" evidence="1">
    <location>
        <begin position="1"/>
        <end position="24"/>
    </location>
</feature>
<dbReference type="AlphaFoldDB" id="A0A0C9T1B5"/>